<dbReference type="GO" id="GO:0090071">
    <property type="term" value="P:negative regulation of ribosome biogenesis"/>
    <property type="evidence" value="ECO:0007669"/>
    <property type="project" value="TreeGrafter"/>
</dbReference>
<keyword evidence="8" id="KW-1185">Reference proteome</keyword>
<dbReference type="GO" id="GO:0005739">
    <property type="term" value="C:mitochondrion"/>
    <property type="evidence" value="ECO:0007669"/>
    <property type="project" value="UniProtKB-SubCell"/>
</dbReference>
<sequence length="217" mass="24980">MDFPAISRIFATKRIPEEVNQALPGAVSRRYQVFDENQSPTIFDVEEERARVLEEEEMEITGPDPYEGIDLSRGKTGVFEIEDLVELLRKEKGKDIFVCQLSPELKYVDYLCVATALSTRHMRGLAEFVRKVYKMKRHPEDKIPKIEGETCRDWIAMDMGNIALHIFSAQARKLYDLESLWTLGPEYDAECNKPIDPQHFHLMQLLGQNTTNLGVSK</sequence>
<reference evidence="8" key="1">
    <citation type="submission" date="2012-05" db="EMBL/GenBank/DDBJ databases">
        <title>Whole Genome Assembly of Lutzomyia longipalpis.</title>
        <authorList>
            <person name="Richards S."/>
            <person name="Qu C."/>
            <person name="Dillon R."/>
            <person name="Worley K."/>
            <person name="Scherer S."/>
            <person name="Batterton M."/>
            <person name="Taylor A."/>
            <person name="Hawes A."/>
            <person name="Hernandez B."/>
            <person name="Kovar C."/>
            <person name="Mandapat C."/>
            <person name="Pham C."/>
            <person name="Qu C."/>
            <person name="Jing C."/>
            <person name="Bess C."/>
            <person name="Bandaranaike D."/>
            <person name="Ngo D."/>
            <person name="Ongeri F."/>
            <person name="Arias F."/>
            <person name="Lara F."/>
            <person name="Weissenberger G."/>
            <person name="Kamau G."/>
            <person name="Han H."/>
            <person name="Shen H."/>
            <person name="Dinh H."/>
            <person name="Khalil I."/>
            <person name="Jones J."/>
            <person name="Shafer J."/>
            <person name="Jayaseelan J."/>
            <person name="Quiroz J."/>
            <person name="Blankenburg K."/>
            <person name="Nguyen L."/>
            <person name="Jackson L."/>
            <person name="Francisco L."/>
            <person name="Tang L.-Y."/>
            <person name="Pu L.-L."/>
            <person name="Perales L."/>
            <person name="Lorensuhewa L."/>
            <person name="Munidasa M."/>
            <person name="Coyle M."/>
            <person name="Taylor M."/>
            <person name="Puazo M."/>
            <person name="Firestine M."/>
            <person name="Scheel M."/>
            <person name="Javaid M."/>
            <person name="Wang M."/>
            <person name="Li M."/>
            <person name="Tabassum N."/>
            <person name="Saada N."/>
            <person name="Osuji N."/>
            <person name="Aqrawi P."/>
            <person name="Fu Q."/>
            <person name="Thornton R."/>
            <person name="Raj R."/>
            <person name="Goodspeed R."/>
            <person name="Mata R."/>
            <person name="Najjar R."/>
            <person name="Gubbala S."/>
            <person name="Lee S."/>
            <person name="Denson S."/>
            <person name="Patil S."/>
            <person name="Macmil S."/>
            <person name="Qi S."/>
            <person name="Matskevitch T."/>
            <person name="Palculict T."/>
            <person name="Mathew T."/>
            <person name="Vee V."/>
            <person name="Velamala V."/>
            <person name="Korchina V."/>
            <person name="Cai W."/>
            <person name="Liu W."/>
            <person name="Dai W."/>
            <person name="Zou X."/>
            <person name="Zhu Y."/>
            <person name="Zhang Y."/>
            <person name="Wu Y.-Q."/>
            <person name="Xin Y."/>
            <person name="Nazarath L."/>
            <person name="Kovar C."/>
            <person name="Han Y."/>
            <person name="Muzny D."/>
            <person name="Gibbs R."/>
        </authorList>
    </citation>
    <scope>NUCLEOTIDE SEQUENCE [LARGE SCALE GENOMIC DNA]</scope>
    <source>
        <strain evidence="8">Jacobina</strain>
    </source>
</reference>
<evidence type="ECO:0000313" key="7">
    <source>
        <dbReference type="EnsemblMetazoa" id="LLOJ008162-PA"/>
    </source>
</evidence>
<dbReference type="HAMAP" id="MF_01477">
    <property type="entry name" value="Iojap_RsfS"/>
    <property type="match status" value="1"/>
</dbReference>
<proteinExistence type="inferred from homology"/>
<dbReference type="PANTHER" id="PTHR21043:SF0">
    <property type="entry name" value="MITOCHONDRIAL ASSEMBLY OF RIBOSOMAL LARGE SUBUNIT PROTEIN 1"/>
    <property type="match status" value="1"/>
</dbReference>
<dbReference type="EMBL" id="AJWK01027565">
    <property type="status" value="NOT_ANNOTATED_CDS"/>
    <property type="molecule type" value="Genomic_DNA"/>
</dbReference>
<accession>A0A1B0CTG2</accession>
<reference evidence="6" key="2">
    <citation type="journal article" date="2020" name="BMC">
        <title>Leishmania infection induces a limited differential gene expression in the sand fly midgut.</title>
        <authorList>
            <person name="Coutinho-Abreu I.V."/>
            <person name="Serafim T.D."/>
            <person name="Meneses C."/>
            <person name="Kamhawi S."/>
            <person name="Oliveira F."/>
            <person name="Valenzuela J.G."/>
        </authorList>
    </citation>
    <scope>NUCLEOTIDE SEQUENCE</scope>
    <source>
        <strain evidence="6">Jacobina</strain>
        <tissue evidence="6">Midgut</tissue>
    </source>
</reference>
<dbReference type="FunFam" id="3.30.460.10:FF:000018">
    <property type="entry name" value="Mitochondrial assembly of ribosomal large subunit 1"/>
    <property type="match status" value="1"/>
</dbReference>
<comment type="function">
    <text evidence="4">Required for normal mitochondrial ribosome function and mitochondrial translation. May play a role in ribosome biogenesis by preventing premature association of the 28S and 39S ribosomal subunits. Interacts with mitochondrial ribosomal protein uL14m (MRPL14), probably blocking formation of intersubunit bridge B8, preventing association of the 28S and 39S ribosomal subunits. Addition to isolated mitochondrial ribosomal subunits partially inhibits translation, probably by interfering with the association of the 28S and 39S ribosomal subunits and the formation of functional ribosomes. May also participate in the assembly and/or regulation of the stability of the large subunit of the mitochondrial ribosome. May function as a ribosomal silencing factor.</text>
</comment>
<dbReference type="EMBL" id="GITU01007868">
    <property type="protein sequence ID" value="MBC1176571.1"/>
    <property type="molecule type" value="Transcribed_RNA"/>
</dbReference>
<dbReference type="VEuPathDB" id="VectorBase:LLOJ008162"/>
<comment type="subcellular location">
    <subcellularLocation>
        <location evidence="1">Mitochondrion</location>
    </subcellularLocation>
</comment>
<evidence type="ECO:0000256" key="3">
    <source>
        <dbReference type="ARBA" id="ARBA00023128"/>
    </source>
</evidence>
<dbReference type="Proteomes" id="UP000092461">
    <property type="component" value="Unassembled WGS sequence"/>
</dbReference>
<dbReference type="InterPro" id="IPR043519">
    <property type="entry name" value="NT_sf"/>
</dbReference>
<dbReference type="PANTHER" id="PTHR21043">
    <property type="entry name" value="IOJAP SUPERFAMILY ORTHOLOG"/>
    <property type="match status" value="1"/>
</dbReference>
<dbReference type="Pfam" id="PF02410">
    <property type="entry name" value="RsfS"/>
    <property type="match status" value="1"/>
</dbReference>
<dbReference type="AlphaFoldDB" id="A0A1B0CTG2"/>
<evidence type="ECO:0000256" key="1">
    <source>
        <dbReference type="ARBA" id="ARBA00004173"/>
    </source>
</evidence>
<organism evidence="7 8">
    <name type="scientific">Lutzomyia longipalpis</name>
    <name type="common">Sand fly</name>
    <dbReference type="NCBI Taxonomy" id="7200"/>
    <lineage>
        <taxon>Eukaryota</taxon>
        <taxon>Metazoa</taxon>
        <taxon>Ecdysozoa</taxon>
        <taxon>Arthropoda</taxon>
        <taxon>Hexapoda</taxon>
        <taxon>Insecta</taxon>
        <taxon>Pterygota</taxon>
        <taxon>Neoptera</taxon>
        <taxon>Endopterygota</taxon>
        <taxon>Diptera</taxon>
        <taxon>Nematocera</taxon>
        <taxon>Psychodoidea</taxon>
        <taxon>Psychodidae</taxon>
        <taxon>Lutzomyia</taxon>
        <taxon>Lutzomyia</taxon>
    </lineage>
</organism>
<evidence type="ECO:0000313" key="6">
    <source>
        <dbReference type="EMBL" id="MBC1176571.1"/>
    </source>
</evidence>
<dbReference type="NCBIfam" id="TIGR00090">
    <property type="entry name" value="rsfS_iojap_ybeB"/>
    <property type="match status" value="1"/>
</dbReference>
<keyword evidence="3" id="KW-0496">Mitochondrion</keyword>
<dbReference type="SUPFAM" id="SSF81301">
    <property type="entry name" value="Nucleotidyltransferase"/>
    <property type="match status" value="1"/>
</dbReference>
<comment type="similarity">
    <text evidence="2">Belongs to the Iojap/RsfS family.</text>
</comment>
<reference evidence="7" key="3">
    <citation type="submission" date="2020-05" db="UniProtKB">
        <authorList>
            <consortium name="EnsemblMetazoa"/>
        </authorList>
    </citation>
    <scope>IDENTIFICATION</scope>
    <source>
        <strain evidence="7">Jacobina</strain>
    </source>
</reference>
<dbReference type="Gene3D" id="3.30.460.10">
    <property type="entry name" value="Beta Polymerase, domain 2"/>
    <property type="match status" value="1"/>
</dbReference>
<dbReference type="GO" id="GO:0017148">
    <property type="term" value="P:negative regulation of translation"/>
    <property type="evidence" value="ECO:0007669"/>
    <property type="project" value="TreeGrafter"/>
</dbReference>
<dbReference type="VEuPathDB" id="VectorBase:LLONM1_010729"/>
<evidence type="ECO:0000256" key="5">
    <source>
        <dbReference type="ARBA" id="ARBA00073331"/>
    </source>
</evidence>
<dbReference type="GO" id="GO:0043023">
    <property type="term" value="F:ribosomal large subunit binding"/>
    <property type="evidence" value="ECO:0007669"/>
    <property type="project" value="TreeGrafter"/>
</dbReference>
<dbReference type="EnsemblMetazoa" id="LLOJ008162-RA">
    <property type="protein sequence ID" value="LLOJ008162-PA"/>
    <property type="gene ID" value="LLOJ008162"/>
</dbReference>
<evidence type="ECO:0000256" key="4">
    <source>
        <dbReference type="ARBA" id="ARBA00053669"/>
    </source>
</evidence>
<name>A0A1B0CTG2_LUTLO</name>
<evidence type="ECO:0000313" key="8">
    <source>
        <dbReference type="Proteomes" id="UP000092461"/>
    </source>
</evidence>
<protein>
    <recommendedName>
        <fullName evidence="5">Mitochondrial assembly of ribosomal large subunit protein 1</fullName>
    </recommendedName>
</protein>
<dbReference type="InterPro" id="IPR004394">
    <property type="entry name" value="Iojap/RsfS/C7orf30"/>
</dbReference>
<evidence type="ECO:0000256" key="2">
    <source>
        <dbReference type="ARBA" id="ARBA00010574"/>
    </source>
</evidence>